<dbReference type="InterPro" id="IPR018537">
    <property type="entry name" value="Peptidoglycan-bd_3"/>
</dbReference>
<dbReference type="Pfam" id="PF09374">
    <property type="entry name" value="PG_binding_3"/>
    <property type="match status" value="1"/>
</dbReference>
<organism evidence="3 4">
    <name type="scientific">Cronobacter phage CR8</name>
    <dbReference type="NCBI Taxonomy" id="1327934"/>
    <lineage>
        <taxon>Viruses</taxon>
        <taxon>Duplodnaviria</taxon>
        <taxon>Heunggongvirae</taxon>
        <taxon>Uroviricota</taxon>
        <taxon>Caudoviricetes</taxon>
        <taxon>Vequintavirinae</taxon>
        <taxon>Certrevirus</taxon>
        <taxon>Certrevirus CR8</taxon>
    </lineage>
</organism>
<dbReference type="InterPro" id="IPR008565">
    <property type="entry name" value="TtsA-like_GH18_dom"/>
</dbReference>
<evidence type="ECO:0000313" key="3">
    <source>
        <dbReference type="EMBL" id="AIA64743.1"/>
    </source>
</evidence>
<feature type="domain" description="TtsA-like Glycoside hydrolase family 108" evidence="1">
    <location>
        <begin position="15"/>
        <end position="94"/>
    </location>
</feature>
<protein>
    <submittedName>
        <fullName evidence="3">Uncharacterized protein</fullName>
    </submittedName>
</protein>
<evidence type="ECO:0000259" key="2">
    <source>
        <dbReference type="Pfam" id="PF09374"/>
    </source>
</evidence>
<dbReference type="GeneID" id="19686964"/>
<dbReference type="InterPro" id="IPR023346">
    <property type="entry name" value="Lysozyme-like_dom_sf"/>
</dbReference>
<evidence type="ECO:0000259" key="1">
    <source>
        <dbReference type="Pfam" id="PF05838"/>
    </source>
</evidence>
<sequence>MPARFSKEGIIRAKVNIEAGYVNNKNDLGGETNHGITIATAREFGYKGAMKDLTVAQALDIYDRGWWQRMWLDDILAISPAIADRLFDFGINSGRANAVKTLQRMLNVLNRQGKLYGDIATDGGMGKNTLAALKAFQKARGDKGINVLAFALTCHQVSYYTDVSEKRQANEEFTYGWYDRVFREMPEYNVELGLCQK</sequence>
<proteinExistence type="predicted"/>
<accession>A0A060AMM4</accession>
<dbReference type="Gene3D" id="1.20.141.10">
    <property type="entry name" value="Chitosanase, subunit A, domain 1"/>
    <property type="match status" value="1"/>
</dbReference>
<evidence type="ECO:0000313" key="4">
    <source>
        <dbReference type="Proteomes" id="UP000026984"/>
    </source>
</evidence>
<dbReference type="RefSeq" id="YP_009042450.1">
    <property type="nucleotide sequence ID" value="NC_024354.1"/>
</dbReference>
<dbReference type="Pfam" id="PF05838">
    <property type="entry name" value="Glyco_hydro_108"/>
    <property type="match status" value="1"/>
</dbReference>
<dbReference type="Proteomes" id="UP000026984">
    <property type="component" value="Segment"/>
</dbReference>
<dbReference type="SUPFAM" id="SSF53955">
    <property type="entry name" value="Lysozyme-like"/>
    <property type="match status" value="1"/>
</dbReference>
<dbReference type="KEGG" id="vg:19686964"/>
<keyword evidence="4" id="KW-1185">Reference proteome</keyword>
<feature type="domain" description="Peptidoglycan binding" evidence="2">
    <location>
        <begin position="97"/>
        <end position="180"/>
    </location>
</feature>
<reference evidence="3 4" key="1">
    <citation type="submission" date="2013-04" db="EMBL/GenBank/DDBJ databases">
        <title>Complete Genome Sequence of Cronobacter sakazakii Bacteriophage CR8.</title>
        <authorList>
            <person name="Kim Y."/>
            <person name="Shin H."/>
            <person name="Ryu S."/>
        </authorList>
    </citation>
    <scope>NUCLEOTIDE SEQUENCE [LARGE SCALE GENOMIC DNA]</scope>
</reference>
<gene>
    <name evidence="3" type="ORF">CR8_213</name>
</gene>
<dbReference type="EMBL" id="KC954774">
    <property type="protein sequence ID" value="AIA64743.1"/>
    <property type="molecule type" value="Genomic_DNA"/>
</dbReference>
<dbReference type="CDD" id="cd13926">
    <property type="entry name" value="N-acetylmuramidase_GH108"/>
    <property type="match status" value="1"/>
</dbReference>
<name>A0A060AMM4_9CAUD</name>